<evidence type="ECO:0000313" key="2">
    <source>
        <dbReference type="EMBL" id="CAL1384001.1"/>
    </source>
</evidence>
<proteinExistence type="predicted"/>
<keyword evidence="1" id="KW-1133">Transmembrane helix</keyword>
<dbReference type="Proteomes" id="UP001497516">
    <property type="component" value="Chromosome 4"/>
</dbReference>
<sequence length="122" mass="14114">MKNTYRYILERIESKLSSWKARTLSLASRVTLALSVLNVIHVYAMKTFVLLMSVCDAIDRKIRNFVWGGTDEKRKVHLISWDQIYKPKGLGGLGLKPARSLNQAFMVKLAWEIFNYGDSFWV</sequence>
<reference evidence="2 3" key="1">
    <citation type="submission" date="2024-04" db="EMBL/GenBank/DDBJ databases">
        <authorList>
            <person name="Fracassetti M."/>
        </authorList>
    </citation>
    <scope>NUCLEOTIDE SEQUENCE [LARGE SCALE GENOMIC DNA]</scope>
</reference>
<dbReference type="PANTHER" id="PTHR33116">
    <property type="entry name" value="REVERSE TRANSCRIPTASE ZINC-BINDING DOMAIN-CONTAINING PROTEIN-RELATED-RELATED"/>
    <property type="match status" value="1"/>
</dbReference>
<feature type="transmembrane region" description="Helical" evidence="1">
    <location>
        <begin position="21"/>
        <end position="44"/>
    </location>
</feature>
<gene>
    <name evidence="2" type="ORF">LTRI10_LOCUS25236</name>
</gene>
<dbReference type="EMBL" id="OZ034817">
    <property type="protein sequence ID" value="CAL1384001.1"/>
    <property type="molecule type" value="Genomic_DNA"/>
</dbReference>
<dbReference type="PANTHER" id="PTHR33116:SF78">
    <property type="entry name" value="OS12G0587133 PROTEIN"/>
    <property type="match status" value="1"/>
</dbReference>
<evidence type="ECO:0000313" key="3">
    <source>
        <dbReference type="Proteomes" id="UP001497516"/>
    </source>
</evidence>
<protein>
    <submittedName>
        <fullName evidence="2">Uncharacterized protein</fullName>
    </submittedName>
</protein>
<accession>A0AAV2EDG3</accession>
<keyword evidence="1" id="KW-0812">Transmembrane</keyword>
<name>A0AAV2EDG3_9ROSI</name>
<evidence type="ECO:0000256" key="1">
    <source>
        <dbReference type="SAM" id="Phobius"/>
    </source>
</evidence>
<organism evidence="2 3">
    <name type="scientific">Linum trigynum</name>
    <dbReference type="NCBI Taxonomy" id="586398"/>
    <lineage>
        <taxon>Eukaryota</taxon>
        <taxon>Viridiplantae</taxon>
        <taxon>Streptophyta</taxon>
        <taxon>Embryophyta</taxon>
        <taxon>Tracheophyta</taxon>
        <taxon>Spermatophyta</taxon>
        <taxon>Magnoliopsida</taxon>
        <taxon>eudicotyledons</taxon>
        <taxon>Gunneridae</taxon>
        <taxon>Pentapetalae</taxon>
        <taxon>rosids</taxon>
        <taxon>fabids</taxon>
        <taxon>Malpighiales</taxon>
        <taxon>Linaceae</taxon>
        <taxon>Linum</taxon>
    </lineage>
</organism>
<keyword evidence="3" id="KW-1185">Reference proteome</keyword>
<keyword evidence="1" id="KW-0472">Membrane</keyword>
<dbReference type="AlphaFoldDB" id="A0AAV2EDG3"/>